<protein>
    <submittedName>
        <fullName evidence="2">PD-(D/E)XK nuclease family protein</fullName>
    </submittedName>
</protein>
<dbReference type="SUPFAM" id="SSF52980">
    <property type="entry name" value="Restriction endonuclease-like"/>
    <property type="match status" value="1"/>
</dbReference>
<sequence>MMNFLETVASEISEKYKNNLHKLVLVFPNQRQAFYFRNYFIKQNVGINFLPRLFTIEQFITHITQKQTADKIVQVYELYNAFSYVYEHVYADKEKSRSFEQFYNIGLTLLSDFEEVNTSLVNINTLCSILEDIESIDKQFDELSDEQKAYLYQFGSSLNSKSAIQQNFITLWQRLPEIYNRFYSQLEKGGLTTNGMAFRAAVTMLKNNPAYLVNNKTGISNVGFVGFNALNKCEFTIFEILQNQGNATFWFDADDYYLNNKKQEAGFFLRKSLVDGGLKNSLESVNVIANATDIIEVVGVQGSIAQTKLIVDWLKQLPEDLETADAAILIADESLLIPALQSLPADINAINVTMGLPLKSTALFSFLNIYFNIQQSLAGNNNEIHYTLIEQWLRSKYCDWKEAEKKSITDDINSKNIISVRISSLKGISVLGDLVFNSSSHLNAEKFLKQFKLLVKCLVPKAKEDKTIKPDELFILEVWKKIQVLEQMFMKIGQDFSIDFIIKTIKTFLSDLSLPFQGTSVSGVQVMGLLESRGLDFKHVLLIGASEGTLPSKSASKSYIPHNVRKAFELPLAEFQEAISAYVFYRLLHRVKQLTLVYNKQVSDISTGEPSRFIQQLDFETGYDIQYRFTSFETAPNSTQEIIVEKTPDVVERIKRSLEHISPSAIKTYMGCSLQFYYKYVARIKEPEMITESVDAAMFGSLLHRIMELVYRDDKGIVVKELIDQDYIRSRIDRLQEFSSRAFLELYTKGNVDGNLTGINSIVNDILIQYAEALLQFDLDYAPFRIVDLEIKLNVPVNVNCNGEELKVHFEGLVDRIDEKNGVYRMVDYKTGVDSLMISGFNDLFEQGNKKLNGAALQTIIYTFLYSRSFPQHQNIEPALMPLRELIKNNKDSLRFFIKDEGVPLDYRYFMDNSALIEEKLSAIIKDILNKDLAFEQTEHELLCSYCTYNKICDRVVF</sequence>
<comment type="caution">
    <text evidence="2">The sequence shown here is derived from an EMBL/GenBank/DDBJ whole genome shotgun (WGS) entry which is preliminary data.</text>
</comment>
<name>A0ABT4ULJ6_9BACT</name>
<accession>A0ABT4ULJ6</accession>
<dbReference type="InterPro" id="IPR011604">
    <property type="entry name" value="PDDEXK-like_dom_sf"/>
</dbReference>
<dbReference type="RefSeq" id="WP_407032011.1">
    <property type="nucleotide sequence ID" value="NZ_JAQGEF010000015.1"/>
</dbReference>
<reference evidence="2 3" key="1">
    <citation type="submission" date="2022-12" db="EMBL/GenBank/DDBJ databases">
        <title>Chitinophagaceae gen. sp. nov., a new member of the family Chitinophagaceae, isolated from soil in a chemical factory.</title>
        <authorList>
            <person name="Ke Z."/>
        </authorList>
    </citation>
    <scope>NUCLEOTIDE SEQUENCE [LARGE SCALE GENOMIC DNA]</scope>
    <source>
        <strain evidence="2 3">LY-5</strain>
    </source>
</reference>
<gene>
    <name evidence="2" type="ORF">O3P16_12760</name>
</gene>
<keyword evidence="3" id="KW-1185">Reference proteome</keyword>
<dbReference type="InterPro" id="IPR038726">
    <property type="entry name" value="PDDEXK_AddAB-type"/>
</dbReference>
<evidence type="ECO:0000313" key="3">
    <source>
        <dbReference type="Proteomes" id="UP001210231"/>
    </source>
</evidence>
<dbReference type="Pfam" id="PF12705">
    <property type="entry name" value="PDDEXK_1"/>
    <property type="match status" value="1"/>
</dbReference>
<evidence type="ECO:0000259" key="1">
    <source>
        <dbReference type="Pfam" id="PF12705"/>
    </source>
</evidence>
<dbReference type="InterPro" id="IPR027417">
    <property type="entry name" value="P-loop_NTPase"/>
</dbReference>
<dbReference type="EMBL" id="JAQGEF010000015">
    <property type="protein sequence ID" value="MDA3615685.1"/>
    <property type="molecule type" value="Genomic_DNA"/>
</dbReference>
<evidence type="ECO:0000313" key="2">
    <source>
        <dbReference type="EMBL" id="MDA3615685.1"/>
    </source>
</evidence>
<dbReference type="Gene3D" id="3.40.50.300">
    <property type="entry name" value="P-loop containing nucleotide triphosphate hydrolases"/>
    <property type="match status" value="1"/>
</dbReference>
<feature type="domain" description="PD-(D/E)XK endonuclease-like" evidence="1">
    <location>
        <begin position="660"/>
        <end position="954"/>
    </location>
</feature>
<proteinExistence type="predicted"/>
<dbReference type="Proteomes" id="UP001210231">
    <property type="component" value="Unassembled WGS sequence"/>
</dbReference>
<dbReference type="SUPFAM" id="SSF52540">
    <property type="entry name" value="P-loop containing nucleoside triphosphate hydrolases"/>
    <property type="match status" value="1"/>
</dbReference>
<organism evidence="2 3">
    <name type="scientific">Polluticaenibacter yanchengensis</name>
    <dbReference type="NCBI Taxonomy" id="3014562"/>
    <lineage>
        <taxon>Bacteria</taxon>
        <taxon>Pseudomonadati</taxon>
        <taxon>Bacteroidota</taxon>
        <taxon>Chitinophagia</taxon>
        <taxon>Chitinophagales</taxon>
        <taxon>Chitinophagaceae</taxon>
        <taxon>Polluticaenibacter</taxon>
    </lineage>
</organism>
<dbReference type="Gene3D" id="3.90.320.10">
    <property type="match status" value="2"/>
</dbReference>
<dbReference type="InterPro" id="IPR011335">
    <property type="entry name" value="Restrct_endonuc-II-like"/>
</dbReference>